<evidence type="ECO:0000313" key="4">
    <source>
        <dbReference type="Proteomes" id="UP000294575"/>
    </source>
</evidence>
<keyword evidence="1 3" id="KW-0238">DNA-binding</keyword>
<feature type="domain" description="HTH cro/C1-type" evidence="2">
    <location>
        <begin position="53"/>
        <end position="107"/>
    </location>
</feature>
<dbReference type="EMBL" id="SNYK01000004">
    <property type="protein sequence ID" value="TDQ38629.1"/>
    <property type="molecule type" value="Genomic_DNA"/>
</dbReference>
<evidence type="ECO:0000256" key="1">
    <source>
        <dbReference type="ARBA" id="ARBA00023125"/>
    </source>
</evidence>
<dbReference type="GO" id="GO:0003677">
    <property type="term" value="F:DNA binding"/>
    <property type="evidence" value="ECO:0007669"/>
    <property type="project" value="UniProtKB-KW"/>
</dbReference>
<dbReference type="InterPro" id="IPR001387">
    <property type="entry name" value="Cro/C1-type_HTH"/>
</dbReference>
<dbReference type="Pfam" id="PF01381">
    <property type="entry name" value="HTH_3"/>
    <property type="match status" value="1"/>
</dbReference>
<dbReference type="GO" id="GO:0005829">
    <property type="term" value="C:cytosol"/>
    <property type="evidence" value="ECO:0007669"/>
    <property type="project" value="TreeGrafter"/>
</dbReference>
<dbReference type="PANTHER" id="PTHR46797">
    <property type="entry name" value="HTH-TYPE TRANSCRIPTIONAL REGULATOR"/>
    <property type="match status" value="1"/>
</dbReference>
<dbReference type="CDD" id="cd00093">
    <property type="entry name" value="HTH_XRE"/>
    <property type="match status" value="1"/>
</dbReference>
<organism evidence="3 4">
    <name type="scientific">Thiopseudomonas denitrificans</name>
    <dbReference type="NCBI Taxonomy" id="1501432"/>
    <lineage>
        <taxon>Bacteria</taxon>
        <taxon>Pseudomonadati</taxon>
        <taxon>Pseudomonadota</taxon>
        <taxon>Gammaproteobacteria</taxon>
        <taxon>Pseudomonadales</taxon>
        <taxon>Pseudomonadaceae</taxon>
        <taxon>Thiopseudomonas</taxon>
    </lineage>
</organism>
<evidence type="ECO:0000313" key="3">
    <source>
        <dbReference type="EMBL" id="TDQ38629.1"/>
    </source>
</evidence>
<accession>A0A4R6U2H1</accession>
<dbReference type="InterPro" id="IPR010982">
    <property type="entry name" value="Lambda_DNA-bd_dom_sf"/>
</dbReference>
<protein>
    <submittedName>
        <fullName evidence="3">DNA-binding XRE family transcriptional regulator</fullName>
    </submittedName>
</protein>
<dbReference type="GO" id="GO:0003700">
    <property type="term" value="F:DNA-binding transcription factor activity"/>
    <property type="evidence" value="ECO:0007669"/>
    <property type="project" value="TreeGrafter"/>
</dbReference>
<dbReference type="OrthoDB" id="129597at2"/>
<name>A0A4R6U2H1_9GAMM</name>
<evidence type="ECO:0000259" key="2">
    <source>
        <dbReference type="PROSITE" id="PS50943"/>
    </source>
</evidence>
<dbReference type="RefSeq" id="WP_101496335.1">
    <property type="nucleotide sequence ID" value="NZ_LNJZ01000005.1"/>
</dbReference>
<dbReference type="SMART" id="SM00530">
    <property type="entry name" value="HTH_XRE"/>
    <property type="match status" value="1"/>
</dbReference>
<keyword evidence="4" id="KW-1185">Reference proteome</keyword>
<dbReference type="Proteomes" id="UP000294575">
    <property type="component" value="Unassembled WGS sequence"/>
</dbReference>
<dbReference type="AlphaFoldDB" id="A0A4R6U2H1"/>
<dbReference type="Gene3D" id="1.10.260.40">
    <property type="entry name" value="lambda repressor-like DNA-binding domains"/>
    <property type="match status" value="1"/>
</dbReference>
<dbReference type="InterPro" id="IPR050807">
    <property type="entry name" value="TransReg_Diox_bact_type"/>
</dbReference>
<dbReference type="PANTHER" id="PTHR46797:SF1">
    <property type="entry name" value="METHYLPHOSPHONATE SYNTHASE"/>
    <property type="match status" value="1"/>
</dbReference>
<dbReference type="PROSITE" id="PS50943">
    <property type="entry name" value="HTH_CROC1"/>
    <property type="match status" value="1"/>
</dbReference>
<comment type="caution">
    <text evidence="3">The sequence shown here is derived from an EMBL/GenBank/DDBJ whole genome shotgun (WGS) entry which is preliminary data.</text>
</comment>
<proteinExistence type="predicted"/>
<sequence length="107" mass="12204">MDIQVIYREGEPEYAVLPWADFQRLLRDAGHDSAGHARKRESEPVVAVPLSRLRALREEHKLTLEALAREAGISPAYLHMIETGEREPSAVLLRAFGRVFNVQQWDV</sequence>
<dbReference type="SUPFAM" id="SSF47413">
    <property type="entry name" value="lambda repressor-like DNA-binding domains"/>
    <property type="match status" value="1"/>
</dbReference>
<gene>
    <name evidence="3" type="ORF">DFQ45_104209</name>
</gene>
<reference evidence="3 4" key="1">
    <citation type="submission" date="2019-03" db="EMBL/GenBank/DDBJ databases">
        <title>Genomic Encyclopedia of Type Strains, Phase IV (KMG-IV): sequencing the most valuable type-strain genomes for metagenomic binning, comparative biology and taxonomic classification.</title>
        <authorList>
            <person name="Goeker M."/>
        </authorList>
    </citation>
    <scope>NUCLEOTIDE SEQUENCE [LARGE SCALE GENOMIC DNA]</scope>
    <source>
        <strain evidence="3 4">DSM 28679</strain>
    </source>
</reference>